<keyword evidence="3" id="KW-0805">Transcription regulation</keyword>
<dbReference type="AlphaFoldDB" id="A0AAD1ZGG6"/>
<evidence type="ECO:0000256" key="4">
    <source>
        <dbReference type="ARBA" id="ARBA00023163"/>
    </source>
</evidence>
<sequence>MDGDIEISIDKLPIKRLDAIEENGTERFPSDVDYDEKRLNLIRRIDFGWAVEREDPSKKQKSEGKTSAKESTTTNQHPWQWQSLVENLQLAHQELSVIIDLINTVEANDAVTVAGMTRPKQLPNELLSDLAVSTATKLQCFRHLGKYFKQSATALEKQVAREARFYGALIRLQQNWKVKRHRLVAAASAGMLAVNMPPNSCRSLRFEFLGSHSANNMRRSGETNMHALSEDSSTETIKEHADDDECVRKTHSLLREVHRAIFDEQVFELVSREACNSSLSVNLTGIQENYLRLSINQGASVSISLLLSRQDNKIVSGAGTNSSKAETVPSELLVGSKFREGKDNVKKLGFPNRISFEIYLQQLFHEYVFVKAKEKTTSSFRSQIFGQQSKDSLNILDHFCMSLAHSIFSNKVLSELENLVCRTPYVQLISHPTWHSRTSSWTLSMKVPQSILHAGSQIQSSGTSNVKNVRSLFWTKVVVIDESISVEGEDLPIILLQQIASQVIQWLHGEALTVGIKVTRDFLSLAFELDHGEIASLVAHVDPEDTRGCISWWLMIDDGLTEDRKFHPDLSIAVNYSGHFCVALEHWKIFTTSWLKISGLRLILGIAYGQMPISTLLDPPMFSKIVSIRGRRSMESLCRVAVLRKKKTSRIPVNEMRTHAKVVLRRAEKSLVVEGTVWQEQGLLSLLMLIPV</sequence>
<feature type="region of interest" description="Disordered" evidence="6">
    <location>
        <begin position="53"/>
        <end position="77"/>
    </location>
</feature>
<dbReference type="GO" id="GO:0016592">
    <property type="term" value="C:mediator complex"/>
    <property type="evidence" value="ECO:0007669"/>
    <property type="project" value="InterPro"/>
</dbReference>
<protein>
    <recommendedName>
        <fullName evidence="9">Mediator of RNA polymerase II transcription subunit 17</fullName>
    </recommendedName>
</protein>
<evidence type="ECO:0000313" key="8">
    <source>
        <dbReference type="Proteomes" id="UP000834106"/>
    </source>
</evidence>
<evidence type="ECO:0000256" key="6">
    <source>
        <dbReference type="SAM" id="MobiDB-lite"/>
    </source>
</evidence>
<evidence type="ECO:0000313" key="7">
    <source>
        <dbReference type="EMBL" id="CAI9766522.1"/>
    </source>
</evidence>
<feature type="compositionally biased region" description="Basic and acidic residues" evidence="6">
    <location>
        <begin position="53"/>
        <end position="68"/>
    </location>
</feature>
<evidence type="ECO:0000256" key="5">
    <source>
        <dbReference type="ARBA" id="ARBA00023242"/>
    </source>
</evidence>
<dbReference type="GO" id="GO:0006357">
    <property type="term" value="P:regulation of transcription by RNA polymerase II"/>
    <property type="evidence" value="ECO:0007669"/>
    <property type="project" value="InterPro"/>
</dbReference>
<gene>
    <name evidence="7" type="ORF">FPE_LOCUS13952</name>
</gene>
<name>A0AAD1ZGG6_9LAMI</name>
<comment type="similarity">
    <text evidence="2">Belongs to the Mediator complex subunit 17 family.</text>
</comment>
<reference evidence="7" key="1">
    <citation type="submission" date="2023-05" db="EMBL/GenBank/DDBJ databases">
        <authorList>
            <person name="Huff M."/>
        </authorList>
    </citation>
    <scope>NUCLEOTIDE SEQUENCE</scope>
</reference>
<dbReference type="GO" id="GO:0003712">
    <property type="term" value="F:transcription coregulator activity"/>
    <property type="evidence" value="ECO:0007669"/>
    <property type="project" value="InterPro"/>
</dbReference>
<keyword evidence="5" id="KW-0539">Nucleus</keyword>
<keyword evidence="4" id="KW-0804">Transcription</keyword>
<evidence type="ECO:0000256" key="3">
    <source>
        <dbReference type="ARBA" id="ARBA00023015"/>
    </source>
</evidence>
<dbReference type="EMBL" id="OU503043">
    <property type="protein sequence ID" value="CAI9766522.1"/>
    <property type="molecule type" value="Genomic_DNA"/>
</dbReference>
<evidence type="ECO:0008006" key="9">
    <source>
        <dbReference type="Google" id="ProtNLM"/>
    </source>
</evidence>
<dbReference type="PANTHER" id="PTHR13114:SF7">
    <property type="entry name" value="MEDIATOR OF RNA POLYMERASE II TRANSCRIPTION SUBUNIT 17"/>
    <property type="match status" value="1"/>
</dbReference>
<accession>A0AAD1ZGG6</accession>
<organism evidence="7 8">
    <name type="scientific">Fraxinus pennsylvanica</name>
    <dbReference type="NCBI Taxonomy" id="56036"/>
    <lineage>
        <taxon>Eukaryota</taxon>
        <taxon>Viridiplantae</taxon>
        <taxon>Streptophyta</taxon>
        <taxon>Embryophyta</taxon>
        <taxon>Tracheophyta</taxon>
        <taxon>Spermatophyta</taxon>
        <taxon>Magnoliopsida</taxon>
        <taxon>eudicotyledons</taxon>
        <taxon>Gunneridae</taxon>
        <taxon>Pentapetalae</taxon>
        <taxon>asterids</taxon>
        <taxon>lamiids</taxon>
        <taxon>Lamiales</taxon>
        <taxon>Oleaceae</taxon>
        <taxon>Oleeae</taxon>
        <taxon>Fraxinus</taxon>
    </lineage>
</organism>
<comment type="subcellular location">
    <subcellularLocation>
        <location evidence="1">Nucleus</location>
    </subcellularLocation>
</comment>
<keyword evidence="8" id="KW-1185">Reference proteome</keyword>
<evidence type="ECO:0000256" key="2">
    <source>
        <dbReference type="ARBA" id="ARBA00005635"/>
    </source>
</evidence>
<dbReference type="GO" id="GO:0070847">
    <property type="term" value="C:core mediator complex"/>
    <property type="evidence" value="ECO:0007669"/>
    <property type="project" value="TreeGrafter"/>
</dbReference>
<proteinExistence type="inferred from homology"/>
<dbReference type="InterPro" id="IPR019313">
    <property type="entry name" value="Mediator_Med17"/>
</dbReference>
<evidence type="ECO:0000256" key="1">
    <source>
        <dbReference type="ARBA" id="ARBA00004123"/>
    </source>
</evidence>
<dbReference type="Proteomes" id="UP000834106">
    <property type="component" value="Chromosome 8"/>
</dbReference>
<dbReference type="PANTHER" id="PTHR13114">
    <property type="entry name" value="MEDIATOR OF RNA POLYMERASE II TRANSCRIPTION SUBUNIT 17"/>
    <property type="match status" value="1"/>
</dbReference>